<dbReference type="InterPro" id="IPR000551">
    <property type="entry name" value="MerR-type_HTH_dom"/>
</dbReference>
<dbReference type="Pfam" id="PF13411">
    <property type="entry name" value="MerR_1"/>
    <property type="match status" value="1"/>
</dbReference>
<dbReference type="EMBL" id="LR778301">
    <property type="protein sequence ID" value="CAB1369052.1"/>
    <property type="molecule type" value="Genomic_DNA"/>
</dbReference>
<evidence type="ECO:0000313" key="2">
    <source>
        <dbReference type="EMBL" id="CAB1369052.1"/>
    </source>
</evidence>
<dbReference type="PRINTS" id="PR00040">
    <property type="entry name" value="HTHMERR"/>
</dbReference>
<dbReference type="GO" id="GO:0045893">
    <property type="term" value="P:positive regulation of DNA-templated transcription"/>
    <property type="evidence" value="ECO:0007669"/>
    <property type="project" value="InterPro"/>
</dbReference>
<dbReference type="InterPro" id="IPR009061">
    <property type="entry name" value="DNA-bd_dom_put_sf"/>
</dbReference>
<dbReference type="GO" id="GO:0046872">
    <property type="term" value="F:metal ion binding"/>
    <property type="evidence" value="ECO:0007669"/>
    <property type="project" value="InterPro"/>
</dbReference>
<dbReference type="SUPFAM" id="SSF46955">
    <property type="entry name" value="Putative DNA-binding domain"/>
    <property type="match status" value="1"/>
</dbReference>
<dbReference type="OrthoDB" id="9808480at2"/>
<proteinExistence type="predicted"/>
<gene>
    <name evidence="2" type="ORF">DENOEST_1887</name>
</gene>
<sequence length="160" mass="18195">MKIGELARHTGTQVETIRYYEREGLLPETARTDGNYRIYGHSHAERLRFIRNCRSLDMTLDEIRLLLRFKDSPEENCGGVNDLLDEHIGHVASRIRELRQLERQLKGLRELCQEVSDAGHCGILNELKQSSINSSDGNGHMRGAHKGGSVHPAVAKVRRR</sequence>
<keyword evidence="1" id="KW-0238">DNA-binding</keyword>
<keyword evidence="3" id="KW-1185">Reference proteome</keyword>
<protein>
    <submittedName>
        <fullName evidence="2">Cd(II)/Pb(II)-responsive transcriptional regulator</fullName>
    </submittedName>
</protein>
<dbReference type="GO" id="GO:0003700">
    <property type="term" value="F:DNA-binding transcription factor activity"/>
    <property type="evidence" value="ECO:0007669"/>
    <property type="project" value="InterPro"/>
</dbReference>
<dbReference type="PANTHER" id="PTHR30204">
    <property type="entry name" value="REDOX-CYCLING DRUG-SENSING TRANSCRIPTIONAL ACTIVATOR SOXR"/>
    <property type="match status" value="1"/>
</dbReference>
<evidence type="ECO:0000313" key="3">
    <source>
        <dbReference type="Proteomes" id="UP000515733"/>
    </source>
</evidence>
<dbReference type="InterPro" id="IPR047057">
    <property type="entry name" value="MerR_fam"/>
</dbReference>
<evidence type="ECO:0000256" key="1">
    <source>
        <dbReference type="ARBA" id="ARBA00023125"/>
    </source>
</evidence>
<dbReference type="PANTHER" id="PTHR30204:SF92">
    <property type="entry name" value="HTH-TYPE TRANSCRIPTIONAL REGULATOR ZNTR"/>
    <property type="match status" value="1"/>
</dbReference>
<dbReference type="InterPro" id="IPR011791">
    <property type="entry name" value="CadR-PbrR"/>
</dbReference>
<dbReference type="SMART" id="SM00422">
    <property type="entry name" value="HTH_MERR"/>
    <property type="match status" value="1"/>
</dbReference>
<reference evidence="2 3" key="1">
    <citation type="submission" date="2020-03" db="EMBL/GenBank/DDBJ databases">
        <authorList>
            <consortium name="Genoscope - CEA"/>
            <person name="William W."/>
        </authorList>
    </citation>
    <scope>NUCLEOTIDE SEQUENCE [LARGE SCALE GENOMIC DNA]</scope>
    <source>
        <strain evidence="3">DSM 16959</strain>
    </source>
</reference>
<dbReference type="AlphaFoldDB" id="A0A6S6XVW7"/>
<dbReference type="CDD" id="cd04784">
    <property type="entry name" value="HTH_CadR-PbrR"/>
    <property type="match status" value="1"/>
</dbReference>
<dbReference type="PROSITE" id="PS50937">
    <property type="entry name" value="HTH_MERR_2"/>
    <property type="match status" value="1"/>
</dbReference>
<dbReference type="KEGG" id="doe:DENOEST_1887"/>
<dbReference type="Gene3D" id="1.10.1660.10">
    <property type="match status" value="1"/>
</dbReference>
<organism evidence="2 3">
    <name type="scientific">Denitratisoma oestradiolicum</name>
    <dbReference type="NCBI Taxonomy" id="311182"/>
    <lineage>
        <taxon>Bacteria</taxon>
        <taxon>Pseudomonadati</taxon>
        <taxon>Pseudomonadota</taxon>
        <taxon>Betaproteobacteria</taxon>
        <taxon>Nitrosomonadales</taxon>
        <taxon>Sterolibacteriaceae</taxon>
        <taxon>Denitratisoma</taxon>
    </lineage>
</organism>
<dbReference type="GO" id="GO:0003677">
    <property type="term" value="F:DNA binding"/>
    <property type="evidence" value="ECO:0007669"/>
    <property type="project" value="UniProtKB-KW"/>
</dbReference>
<accession>A0A6S6XVW7</accession>
<dbReference type="RefSeq" id="WP_145769059.1">
    <property type="nucleotide sequence ID" value="NZ_LR778301.1"/>
</dbReference>
<dbReference type="NCBIfam" id="TIGR02047">
    <property type="entry name" value="CadR-PbrR"/>
    <property type="match status" value="1"/>
</dbReference>
<dbReference type="Proteomes" id="UP000515733">
    <property type="component" value="Chromosome"/>
</dbReference>
<name>A0A6S6XVW7_9PROT</name>